<dbReference type="STRING" id="1415166.NONO_c62870"/>
<dbReference type="Proteomes" id="UP000019150">
    <property type="component" value="Chromosome"/>
</dbReference>
<protein>
    <recommendedName>
        <fullName evidence="3">DUF4254 domain-containing protein</fullName>
    </recommendedName>
</protein>
<dbReference type="AlphaFoldDB" id="W5TP76"/>
<sequence>MIGDRLPSRELVLAACAGRVAVGHPLLAAARGLAELYGEQLPSSSHEMVCERTQLARRIDRWVTTKVPRPHGAAPMHSETVGMVVDRLARCFVTAHGSLTAAVTPWDRHCAWRCLAEISLAYADLSDELNTGNRRIPEFTGATAQFAF</sequence>
<organism evidence="1 2">
    <name type="scientific">Nocardia nova SH22a</name>
    <dbReference type="NCBI Taxonomy" id="1415166"/>
    <lineage>
        <taxon>Bacteria</taxon>
        <taxon>Bacillati</taxon>
        <taxon>Actinomycetota</taxon>
        <taxon>Actinomycetes</taxon>
        <taxon>Mycobacteriales</taxon>
        <taxon>Nocardiaceae</taxon>
        <taxon>Nocardia</taxon>
    </lineage>
</organism>
<dbReference type="Pfam" id="PF14063">
    <property type="entry name" value="DUF4254"/>
    <property type="match status" value="1"/>
</dbReference>
<reference evidence="1 2" key="1">
    <citation type="journal article" date="2014" name="Appl. Environ. Microbiol.">
        <title>Insights into the Microbial Degradation of Rubber and Gutta-Percha by Analysis of the Complete Genome of Nocardia nova SH22a.</title>
        <authorList>
            <person name="Luo Q."/>
            <person name="Hiessl S."/>
            <person name="Poehlein A."/>
            <person name="Daniel R."/>
            <person name="Steinbuchel A."/>
        </authorList>
    </citation>
    <scope>NUCLEOTIDE SEQUENCE [LARGE SCALE GENOMIC DNA]</scope>
    <source>
        <strain evidence="1">SH22a</strain>
    </source>
</reference>
<dbReference type="RefSeq" id="WP_025352389.1">
    <property type="nucleotide sequence ID" value="NZ_CP006850.1"/>
</dbReference>
<dbReference type="KEGG" id="nno:NONO_c62870"/>
<evidence type="ECO:0000313" key="1">
    <source>
        <dbReference type="EMBL" id="AHH21057.1"/>
    </source>
</evidence>
<accession>W5TP76</accession>
<gene>
    <name evidence="1" type="ORF">NONO_c62870</name>
</gene>
<name>W5TP76_9NOCA</name>
<keyword evidence="2" id="KW-1185">Reference proteome</keyword>
<dbReference type="InterPro" id="IPR025350">
    <property type="entry name" value="DUF4254"/>
</dbReference>
<dbReference type="EMBL" id="CP006850">
    <property type="protein sequence ID" value="AHH21057.1"/>
    <property type="molecule type" value="Genomic_DNA"/>
</dbReference>
<dbReference type="HOGENOM" id="CLU_107584_0_0_11"/>
<dbReference type="eggNOG" id="ENOG5031Z1B">
    <property type="taxonomic scope" value="Bacteria"/>
</dbReference>
<evidence type="ECO:0000313" key="2">
    <source>
        <dbReference type="Proteomes" id="UP000019150"/>
    </source>
</evidence>
<dbReference type="OrthoDB" id="3352146at2"/>
<dbReference type="PATRIC" id="fig|1415166.3.peg.6459"/>
<evidence type="ECO:0008006" key="3">
    <source>
        <dbReference type="Google" id="ProtNLM"/>
    </source>
</evidence>
<proteinExistence type="predicted"/>